<feature type="transmembrane region" description="Helical" evidence="1">
    <location>
        <begin position="20"/>
        <end position="38"/>
    </location>
</feature>
<organism evidence="2">
    <name type="scientific">uncultured Poseidoniia archaeon</name>
    <dbReference type="NCBI Taxonomy" id="1697135"/>
    <lineage>
        <taxon>Archaea</taxon>
        <taxon>Methanobacteriati</taxon>
        <taxon>Thermoplasmatota</taxon>
        <taxon>Candidatus Poseidoniia</taxon>
        <taxon>environmental samples</taxon>
    </lineage>
</organism>
<feature type="transmembrane region" description="Helical" evidence="1">
    <location>
        <begin position="44"/>
        <end position="64"/>
    </location>
</feature>
<feature type="transmembrane region" description="Helical" evidence="1">
    <location>
        <begin position="190"/>
        <end position="207"/>
    </location>
</feature>
<name>A0A1B1TB94_9ARCH</name>
<dbReference type="EMBL" id="KP211839">
    <property type="protein sequence ID" value="ANV79552.1"/>
    <property type="molecule type" value="Genomic_DNA"/>
</dbReference>
<keyword evidence="1" id="KW-0472">Membrane</keyword>
<dbReference type="AlphaFoldDB" id="A0A1B1TB94"/>
<proteinExistence type="predicted"/>
<evidence type="ECO:0000313" key="2">
    <source>
        <dbReference type="EMBL" id="ANV79552.1"/>
    </source>
</evidence>
<sequence>MTEEKGDPVGLRMGLQAGALIGLYLGFSLATISVLTNAEEIKRTIYLMCLPPFIFSILLGPFLAKRRRPVKLSKKPLEEAREILKPFNEGQGNWRVLSHVSSDGMNIRIDMHNLKNVEGVVEAALVLADRNTVKFIVGKGNAKSASPELRDRVLSVVESKINILRRTRKVKSIEVSPEKTREYNEYQSRLNKVLFTLLPIVSFLAWLEMKK</sequence>
<evidence type="ECO:0000256" key="1">
    <source>
        <dbReference type="SAM" id="Phobius"/>
    </source>
</evidence>
<protein>
    <submittedName>
        <fullName evidence="2">Uncharacterized protein</fullName>
    </submittedName>
</protein>
<accession>A0A1B1TB94</accession>
<reference evidence="2" key="2">
    <citation type="journal article" date="2015" name="ISME J.">
        <title>A new class of marine Euryarchaeota group II from the Mediterranean deep chlorophyll maximum.</title>
        <authorList>
            <person name="Martin-Cuadrado A.B."/>
            <person name="Garcia-Heredia I."/>
            <person name="Molto A.G."/>
            <person name="Lopez-Ubeda R."/>
            <person name="Kimes N."/>
            <person name="Lopez-Garcia P."/>
            <person name="Moreira D."/>
            <person name="Rodriguez-Valera F."/>
        </authorList>
    </citation>
    <scope>NUCLEOTIDE SEQUENCE</scope>
</reference>
<reference evidence="2" key="1">
    <citation type="submission" date="2014-11" db="EMBL/GenBank/DDBJ databases">
        <authorList>
            <person name="Zhu J."/>
            <person name="Qi W."/>
            <person name="Song R."/>
        </authorList>
    </citation>
    <scope>NUCLEOTIDE SEQUENCE</scope>
</reference>
<keyword evidence="1" id="KW-1133">Transmembrane helix</keyword>
<keyword evidence="1" id="KW-0812">Transmembrane</keyword>